<evidence type="ECO:0000313" key="1">
    <source>
        <dbReference type="EMBL" id="RRT49862.1"/>
    </source>
</evidence>
<reference evidence="1 2" key="1">
    <citation type="journal article" date="2014" name="Agronomy (Basel)">
        <title>A Draft Genome Sequence for Ensete ventricosum, the Drought-Tolerant Tree Against Hunger.</title>
        <authorList>
            <person name="Harrison J."/>
            <person name="Moore K.A."/>
            <person name="Paszkiewicz K."/>
            <person name="Jones T."/>
            <person name="Grant M."/>
            <person name="Ambacheew D."/>
            <person name="Muzemil S."/>
            <person name="Studholme D.J."/>
        </authorList>
    </citation>
    <scope>NUCLEOTIDE SEQUENCE [LARGE SCALE GENOMIC DNA]</scope>
</reference>
<proteinExistence type="predicted"/>
<sequence length="161" mass="17106">MSPAAAITVPYLPRHFIRCRCSAPIYHTPATMASASASDLQRNLHGPHLQVNRVPILVSGPAKASATLAPEVSSPDNTPAASADNQPILVTTHFFKALSIASIEIDVLSVTRICSPSPLRADELKSAISVHILLGSSSAGLLNYTKMPDDQMKLVDVINSR</sequence>
<dbReference type="EMBL" id="AMZH03013076">
    <property type="protein sequence ID" value="RRT49862.1"/>
    <property type="molecule type" value="Genomic_DNA"/>
</dbReference>
<protein>
    <submittedName>
        <fullName evidence="1">Uncharacterized protein</fullName>
    </submittedName>
</protein>
<gene>
    <name evidence="1" type="ORF">B296_00007854</name>
</gene>
<dbReference type="Proteomes" id="UP000287651">
    <property type="component" value="Unassembled WGS sequence"/>
</dbReference>
<accession>A0A426YDN2</accession>
<comment type="caution">
    <text evidence="1">The sequence shown here is derived from an EMBL/GenBank/DDBJ whole genome shotgun (WGS) entry which is preliminary data.</text>
</comment>
<dbReference type="AlphaFoldDB" id="A0A426YDN2"/>
<organism evidence="1 2">
    <name type="scientific">Ensete ventricosum</name>
    <name type="common">Abyssinian banana</name>
    <name type="synonym">Musa ensete</name>
    <dbReference type="NCBI Taxonomy" id="4639"/>
    <lineage>
        <taxon>Eukaryota</taxon>
        <taxon>Viridiplantae</taxon>
        <taxon>Streptophyta</taxon>
        <taxon>Embryophyta</taxon>
        <taxon>Tracheophyta</taxon>
        <taxon>Spermatophyta</taxon>
        <taxon>Magnoliopsida</taxon>
        <taxon>Liliopsida</taxon>
        <taxon>Zingiberales</taxon>
        <taxon>Musaceae</taxon>
        <taxon>Ensete</taxon>
    </lineage>
</organism>
<name>A0A426YDN2_ENSVE</name>
<evidence type="ECO:0000313" key="2">
    <source>
        <dbReference type="Proteomes" id="UP000287651"/>
    </source>
</evidence>